<dbReference type="Pfam" id="PF04425">
    <property type="entry name" value="Bul1_N"/>
    <property type="match status" value="1"/>
</dbReference>
<evidence type="ECO:0008006" key="5">
    <source>
        <dbReference type="Google" id="ProtNLM"/>
    </source>
</evidence>
<dbReference type="GeneID" id="70238754"/>
<organism evidence="3 4">
    <name type="scientific">Ogataea philodendri</name>
    <dbReference type="NCBI Taxonomy" id="1378263"/>
    <lineage>
        <taxon>Eukaryota</taxon>
        <taxon>Fungi</taxon>
        <taxon>Dikarya</taxon>
        <taxon>Ascomycota</taxon>
        <taxon>Saccharomycotina</taxon>
        <taxon>Pichiomycetes</taxon>
        <taxon>Pichiales</taxon>
        <taxon>Pichiaceae</taxon>
        <taxon>Ogataea</taxon>
    </lineage>
</organism>
<dbReference type="EMBL" id="JAEUBE010000487">
    <property type="protein sequence ID" value="KAH3661383.1"/>
    <property type="molecule type" value="Genomic_DNA"/>
</dbReference>
<keyword evidence="4" id="KW-1185">Reference proteome</keyword>
<feature type="domain" description="Bul1 C-terminal" evidence="2">
    <location>
        <begin position="638"/>
        <end position="706"/>
    </location>
</feature>
<comment type="caution">
    <text evidence="3">The sequence shown here is derived from an EMBL/GenBank/DDBJ whole genome shotgun (WGS) entry which is preliminary data.</text>
</comment>
<dbReference type="OrthoDB" id="3977431at2759"/>
<protein>
    <recommendedName>
        <fullName evidence="5">Bul1 N-terminal domain-containing protein</fullName>
    </recommendedName>
</protein>
<reference evidence="3" key="2">
    <citation type="submission" date="2021-01" db="EMBL/GenBank/DDBJ databases">
        <authorList>
            <person name="Schikora-Tamarit M.A."/>
        </authorList>
    </citation>
    <scope>NUCLEOTIDE SEQUENCE</scope>
    <source>
        <strain evidence="3">CBS6075</strain>
    </source>
</reference>
<gene>
    <name evidence="3" type="ORF">OGAPHI_006790</name>
</gene>
<name>A0A9P8T046_9ASCO</name>
<sequence>MEEAETTPYDVLPTFETHNELLNRTLSEIEQMSPTEHLPDYQSVVNGDTPAYSPTQTRAELAEATHHNSESLLLNNLDRIQKISSPIKISIRITKTFPQMGKDVERANPLREFHSGDLVTGCVTVTNISAHPIPFELFLVSLEGYITIPSIVTNTVAKHTFLRAFDFGACYLKSHFPTPNYDTPQVATFDEHDQTSYGFPETKVLEPGCKYKKFFYFKLPESLLECTCNHQIYDHFEKLPPSFGLDRDAFEGRAKIIAVNESLGYGRLQDIGSPILLNDQSEYGQSISYAVCTYMIGKHHDIYKKDPIKKYIMIKDEKHYIRFIPDESLDVPSYKDNQITPPPTTSSQLETISKEAQKAIDKLKSIKDLQGIGVKDNREADELSSEIHRLKKVELNLSGEQPVLESPAAYQNSVSISLVPKKKLFAFGSAKANEVLGNLEFHASIDKSVRLGYIVPSVLSKMASVGADTKAKAAASQVPLQSPLLSPVSSANTVPAAISPMNSRLSLTDTGSDSLESKLIPLPFSSEVEIQLDYNGASLPELSSIKPTLKSFSISSPAPIPVTFDPQFLLGAETPAYAILNLKTKFTEYLTQLKVLAKETGRGVEKQLFHDLVALSNVSLSQKTLPIFSEVRLKKQPVWTKTENGHTTKFRIKLNYDYGAVKTQALLPGFSICNLTKLYYLSLKLSFKKHSTKNTTLKIPIEVAKFGFGRNPET</sequence>
<dbReference type="Pfam" id="PF04426">
    <property type="entry name" value="Bul1_C"/>
    <property type="match status" value="1"/>
</dbReference>
<dbReference type="InterPro" id="IPR022794">
    <property type="entry name" value="Bul1_C"/>
</dbReference>
<accession>A0A9P8T046</accession>
<proteinExistence type="predicted"/>
<reference evidence="3" key="1">
    <citation type="journal article" date="2021" name="Open Biol.">
        <title>Shared evolutionary footprints suggest mitochondrial oxidative damage underlies multiple complex I losses in fungi.</title>
        <authorList>
            <person name="Schikora-Tamarit M.A."/>
            <person name="Marcet-Houben M."/>
            <person name="Nosek J."/>
            <person name="Gabaldon T."/>
        </authorList>
    </citation>
    <scope>NUCLEOTIDE SEQUENCE</scope>
    <source>
        <strain evidence="3">CBS6075</strain>
    </source>
</reference>
<dbReference type="AlphaFoldDB" id="A0A9P8T046"/>
<dbReference type="RefSeq" id="XP_046058507.1">
    <property type="nucleotide sequence ID" value="XM_046208113.1"/>
</dbReference>
<dbReference type="PANTHER" id="PTHR31904:SF1">
    <property type="entry name" value="BYPASS OF STOP CODON PROTEIN 5-RELATED"/>
    <property type="match status" value="1"/>
</dbReference>
<dbReference type="PANTHER" id="PTHR31904">
    <property type="entry name" value="BYPASS OF STOP CODON PROTEIN 5-RELATED"/>
    <property type="match status" value="1"/>
</dbReference>
<evidence type="ECO:0000259" key="1">
    <source>
        <dbReference type="Pfam" id="PF04425"/>
    </source>
</evidence>
<feature type="domain" description="Bul1 N-terminal" evidence="1">
    <location>
        <begin position="58"/>
        <end position="368"/>
    </location>
</feature>
<dbReference type="InterPro" id="IPR007519">
    <property type="entry name" value="Bul1_N"/>
</dbReference>
<evidence type="ECO:0000313" key="4">
    <source>
        <dbReference type="Proteomes" id="UP000769157"/>
    </source>
</evidence>
<dbReference type="InterPro" id="IPR039634">
    <property type="entry name" value="Bul1-like"/>
</dbReference>
<evidence type="ECO:0000313" key="3">
    <source>
        <dbReference type="EMBL" id="KAH3661383.1"/>
    </source>
</evidence>
<dbReference type="Proteomes" id="UP000769157">
    <property type="component" value="Unassembled WGS sequence"/>
</dbReference>
<evidence type="ECO:0000259" key="2">
    <source>
        <dbReference type="Pfam" id="PF04426"/>
    </source>
</evidence>